<evidence type="ECO:0000313" key="1">
    <source>
        <dbReference type="EMBL" id="KAH0449811.1"/>
    </source>
</evidence>
<name>A0AAV7G137_DENCH</name>
<gene>
    <name evidence="1" type="ORF">IEQ34_020503</name>
</gene>
<accession>A0AAV7G137</accession>
<dbReference type="AlphaFoldDB" id="A0AAV7G137"/>
<organism evidence="1 2">
    <name type="scientific">Dendrobium chrysotoxum</name>
    <name type="common">Orchid</name>
    <dbReference type="NCBI Taxonomy" id="161865"/>
    <lineage>
        <taxon>Eukaryota</taxon>
        <taxon>Viridiplantae</taxon>
        <taxon>Streptophyta</taxon>
        <taxon>Embryophyta</taxon>
        <taxon>Tracheophyta</taxon>
        <taxon>Spermatophyta</taxon>
        <taxon>Magnoliopsida</taxon>
        <taxon>Liliopsida</taxon>
        <taxon>Asparagales</taxon>
        <taxon>Orchidaceae</taxon>
        <taxon>Epidendroideae</taxon>
        <taxon>Malaxideae</taxon>
        <taxon>Dendrobiinae</taxon>
        <taxon>Dendrobium</taxon>
    </lineage>
</organism>
<evidence type="ECO:0000313" key="2">
    <source>
        <dbReference type="Proteomes" id="UP000775213"/>
    </source>
</evidence>
<dbReference type="Proteomes" id="UP000775213">
    <property type="component" value="Unassembled WGS sequence"/>
</dbReference>
<dbReference type="EMBL" id="JAGFBR010000018">
    <property type="protein sequence ID" value="KAH0449811.1"/>
    <property type="molecule type" value="Genomic_DNA"/>
</dbReference>
<reference evidence="1 2" key="1">
    <citation type="journal article" date="2021" name="Hortic Res">
        <title>Chromosome-scale assembly of the Dendrobium chrysotoxum genome enhances the understanding of orchid evolution.</title>
        <authorList>
            <person name="Zhang Y."/>
            <person name="Zhang G.Q."/>
            <person name="Zhang D."/>
            <person name="Liu X.D."/>
            <person name="Xu X.Y."/>
            <person name="Sun W.H."/>
            <person name="Yu X."/>
            <person name="Zhu X."/>
            <person name="Wang Z.W."/>
            <person name="Zhao X."/>
            <person name="Zhong W.Y."/>
            <person name="Chen H."/>
            <person name="Yin W.L."/>
            <person name="Huang T."/>
            <person name="Niu S.C."/>
            <person name="Liu Z.J."/>
        </authorList>
    </citation>
    <scope>NUCLEOTIDE SEQUENCE [LARGE SCALE GENOMIC DNA]</scope>
    <source>
        <strain evidence="1">Lindl</strain>
    </source>
</reference>
<protein>
    <submittedName>
        <fullName evidence="1">Uncharacterized protein</fullName>
    </submittedName>
</protein>
<comment type="caution">
    <text evidence="1">The sequence shown here is derived from an EMBL/GenBank/DDBJ whole genome shotgun (WGS) entry which is preliminary data.</text>
</comment>
<sequence>MPIHLDWPISFLNLCPHFFAPHILHNLGSIFGRPHRIDAAIAVGFHPLVARVLVELDIM</sequence>
<keyword evidence="2" id="KW-1185">Reference proteome</keyword>
<proteinExistence type="predicted"/>